<organism evidence="1">
    <name type="scientific">Anguilla anguilla</name>
    <name type="common">European freshwater eel</name>
    <name type="synonym">Muraena anguilla</name>
    <dbReference type="NCBI Taxonomy" id="7936"/>
    <lineage>
        <taxon>Eukaryota</taxon>
        <taxon>Metazoa</taxon>
        <taxon>Chordata</taxon>
        <taxon>Craniata</taxon>
        <taxon>Vertebrata</taxon>
        <taxon>Euteleostomi</taxon>
        <taxon>Actinopterygii</taxon>
        <taxon>Neopterygii</taxon>
        <taxon>Teleostei</taxon>
        <taxon>Anguilliformes</taxon>
        <taxon>Anguillidae</taxon>
        <taxon>Anguilla</taxon>
    </lineage>
</organism>
<proteinExistence type="predicted"/>
<sequence>MSPGNMMTEICNGLQSTLAIFHAMERTPDYTQVKNVL</sequence>
<dbReference type="AlphaFoldDB" id="A0A0E9VN42"/>
<accession>A0A0E9VN42</accession>
<evidence type="ECO:0000313" key="1">
    <source>
        <dbReference type="EMBL" id="JAH79431.1"/>
    </source>
</evidence>
<reference evidence="1" key="2">
    <citation type="journal article" date="2015" name="Fish Shellfish Immunol.">
        <title>Early steps in the European eel (Anguilla anguilla)-Vibrio vulnificus interaction in the gills: Role of the RtxA13 toxin.</title>
        <authorList>
            <person name="Callol A."/>
            <person name="Pajuelo D."/>
            <person name="Ebbesson L."/>
            <person name="Teles M."/>
            <person name="MacKenzie S."/>
            <person name="Amaro C."/>
        </authorList>
    </citation>
    <scope>NUCLEOTIDE SEQUENCE</scope>
</reference>
<reference evidence="1" key="1">
    <citation type="submission" date="2014-11" db="EMBL/GenBank/DDBJ databases">
        <authorList>
            <person name="Amaro Gonzalez C."/>
        </authorList>
    </citation>
    <scope>NUCLEOTIDE SEQUENCE</scope>
</reference>
<name>A0A0E9VN42_ANGAN</name>
<protein>
    <submittedName>
        <fullName evidence="1">Uncharacterized protein</fullName>
    </submittedName>
</protein>
<dbReference type="EMBL" id="GBXM01029146">
    <property type="protein sequence ID" value="JAH79431.1"/>
    <property type="molecule type" value="Transcribed_RNA"/>
</dbReference>